<keyword evidence="1" id="KW-0547">Nucleotide-binding</keyword>
<dbReference type="CDD" id="cd05117">
    <property type="entry name" value="STKc_CAMK"/>
    <property type="match status" value="1"/>
</dbReference>
<dbReference type="SMART" id="SM00220">
    <property type="entry name" value="S_TKc"/>
    <property type="match status" value="1"/>
</dbReference>
<comment type="caution">
    <text evidence="6">The sequence shown here is derived from an EMBL/GenBank/DDBJ whole genome shotgun (WGS) entry which is preliminary data.</text>
</comment>
<dbReference type="InterPro" id="IPR000719">
    <property type="entry name" value="Prot_kinase_dom"/>
</dbReference>
<dbReference type="OrthoDB" id="541276at2759"/>
<feature type="compositionally biased region" description="Low complexity" evidence="3">
    <location>
        <begin position="322"/>
        <end position="332"/>
    </location>
</feature>
<dbReference type="PANTHER" id="PTHR24347">
    <property type="entry name" value="SERINE/THREONINE-PROTEIN KINASE"/>
    <property type="match status" value="1"/>
</dbReference>
<keyword evidence="6" id="KW-0808">Transferase</keyword>
<sequence>MKCIHKIEKSLAIKLLEREVAILKRVQHENIIQLKEVFETHDKVFLIMEYCGGGELAAELLKVKKFSEVETKKIMSSLASAIAYLHKSDIVHRDLKLSNILLSDNPIDDKDHLFIKVTDFGLSVIKGGVGHENMLNSFCGTLIYMAPEVVENKTYSQQCDVWAMGVIAYQLLCGSPPFISDDEDSLMAQIRQGEFDFFSPDWDDISSEAKNCIQNMLHLDTGYRLTAAEVLQHSWFTGIKKDSKLNINVLEMMSSWKDDLIKDHLKEDLQNEAQNGDSENEDAQDETENVSVEDKRKKSLVNSMSVKTKKEVSPTSTKTQASSMSASGSSRSTPDRSFLSKSLIFCQTASVVVVRSLLYNSCDSCLLLCLFFFGFKPQPRVTMFATQTLVLLTLLKLLFKIFLNVCMASSVTLV</sequence>
<accession>A0A812DKH7</accession>
<evidence type="ECO:0000256" key="1">
    <source>
        <dbReference type="ARBA" id="ARBA00022741"/>
    </source>
</evidence>
<gene>
    <name evidence="6" type="ORF">SPHA_56639</name>
</gene>
<protein>
    <submittedName>
        <fullName evidence="6">STK33</fullName>
        <ecNumber evidence="6">2.7.11.1</ecNumber>
    </submittedName>
</protein>
<dbReference type="InterPro" id="IPR008271">
    <property type="entry name" value="Ser/Thr_kinase_AS"/>
</dbReference>
<evidence type="ECO:0000256" key="4">
    <source>
        <dbReference type="SAM" id="Phobius"/>
    </source>
</evidence>
<evidence type="ECO:0000313" key="6">
    <source>
        <dbReference type="EMBL" id="CAE1303943.1"/>
    </source>
</evidence>
<reference evidence="6" key="1">
    <citation type="submission" date="2021-01" db="EMBL/GenBank/DDBJ databases">
        <authorList>
            <person name="Li R."/>
            <person name="Bekaert M."/>
        </authorList>
    </citation>
    <scope>NUCLEOTIDE SEQUENCE</scope>
    <source>
        <strain evidence="6">Farmed</strain>
    </source>
</reference>
<dbReference type="InterPro" id="IPR011009">
    <property type="entry name" value="Kinase-like_dom_sf"/>
</dbReference>
<dbReference type="GO" id="GO:0004674">
    <property type="term" value="F:protein serine/threonine kinase activity"/>
    <property type="evidence" value="ECO:0007669"/>
    <property type="project" value="UniProtKB-EC"/>
</dbReference>
<evidence type="ECO:0000313" key="7">
    <source>
        <dbReference type="Proteomes" id="UP000597762"/>
    </source>
</evidence>
<dbReference type="GO" id="GO:0005524">
    <property type="term" value="F:ATP binding"/>
    <property type="evidence" value="ECO:0007669"/>
    <property type="project" value="UniProtKB-KW"/>
</dbReference>
<dbReference type="FunFam" id="1.10.510.10:FF:000571">
    <property type="entry name" value="Maternal embryonic leucine zipper kinase"/>
    <property type="match status" value="1"/>
</dbReference>
<keyword evidence="7" id="KW-1185">Reference proteome</keyword>
<feature type="domain" description="Protein kinase" evidence="5">
    <location>
        <begin position="1"/>
        <end position="236"/>
    </location>
</feature>
<feature type="region of interest" description="Disordered" evidence="3">
    <location>
        <begin position="272"/>
        <end position="334"/>
    </location>
</feature>
<evidence type="ECO:0000256" key="3">
    <source>
        <dbReference type="SAM" id="MobiDB-lite"/>
    </source>
</evidence>
<dbReference type="PROSITE" id="PS00108">
    <property type="entry name" value="PROTEIN_KINASE_ST"/>
    <property type="match status" value="1"/>
</dbReference>
<keyword evidence="4" id="KW-0812">Transmembrane</keyword>
<dbReference type="AlphaFoldDB" id="A0A812DKH7"/>
<keyword evidence="4" id="KW-1133">Transmembrane helix</keyword>
<feature type="compositionally biased region" description="Acidic residues" evidence="3">
    <location>
        <begin position="278"/>
        <end position="288"/>
    </location>
</feature>
<name>A0A812DKH7_ACAPH</name>
<organism evidence="6 7">
    <name type="scientific">Acanthosepion pharaonis</name>
    <name type="common">Pharaoh cuttlefish</name>
    <name type="synonym">Sepia pharaonis</name>
    <dbReference type="NCBI Taxonomy" id="158019"/>
    <lineage>
        <taxon>Eukaryota</taxon>
        <taxon>Metazoa</taxon>
        <taxon>Spiralia</taxon>
        <taxon>Lophotrochozoa</taxon>
        <taxon>Mollusca</taxon>
        <taxon>Cephalopoda</taxon>
        <taxon>Coleoidea</taxon>
        <taxon>Decapodiformes</taxon>
        <taxon>Sepiida</taxon>
        <taxon>Sepiina</taxon>
        <taxon>Sepiidae</taxon>
        <taxon>Acanthosepion</taxon>
    </lineage>
</organism>
<proteinExistence type="predicted"/>
<evidence type="ECO:0000256" key="2">
    <source>
        <dbReference type="ARBA" id="ARBA00022840"/>
    </source>
</evidence>
<dbReference type="PROSITE" id="PS50011">
    <property type="entry name" value="PROTEIN_KINASE_DOM"/>
    <property type="match status" value="1"/>
</dbReference>
<dbReference type="Pfam" id="PF00069">
    <property type="entry name" value="Pkinase"/>
    <property type="match status" value="1"/>
</dbReference>
<dbReference type="Proteomes" id="UP000597762">
    <property type="component" value="Unassembled WGS sequence"/>
</dbReference>
<keyword evidence="2" id="KW-0067">ATP-binding</keyword>
<dbReference type="EC" id="2.7.11.1" evidence="6"/>
<dbReference type="EMBL" id="CAHIKZ030003770">
    <property type="protein sequence ID" value="CAE1303943.1"/>
    <property type="molecule type" value="Genomic_DNA"/>
</dbReference>
<feature type="transmembrane region" description="Helical" evidence="4">
    <location>
        <begin position="381"/>
        <end position="399"/>
    </location>
</feature>
<dbReference type="SUPFAM" id="SSF56112">
    <property type="entry name" value="Protein kinase-like (PK-like)"/>
    <property type="match status" value="1"/>
</dbReference>
<dbReference type="Gene3D" id="1.10.510.10">
    <property type="entry name" value="Transferase(Phosphotransferase) domain 1"/>
    <property type="match status" value="1"/>
</dbReference>
<evidence type="ECO:0000259" key="5">
    <source>
        <dbReference type="PROSITE" id="PS50011"/>
    </source>
</evidence>
<keyword evidence="4" id="KW-0472">Membrane</keyword>